<reference evidence="2" key="1">
    <citation type="journal article" date="2019" name="Int. J. Syst. Evol. Microbiol.">
        <title>The Global Catalogue of Microorganisms (GCM) 10K type strain sequencing project: providing services to taxonomists for standard genome sequencing and annotation.</title>
        <authorList>
            <consortium name="The Broad Institute Genomics Platform"/>
            <consortium name="The Broad Institute Genome Sequencing Center for Infectious Disease"/>
            <person name="Wu L."/>
            <person name="Ma J."/>
        </authorList>
    </citation>
    <scope>NUCLEOTIDE SEQUENCE [LARGE SCALE GENOMIC DNA]</scope>
    <source>
        <strain evidence="2">JCM 17975</strain>
    </source>
</reference>
<sequence length="176" mass="19855">MASLDELIDAGGLVPPGEPFDWDQAENVLQLRIPQDYRALVDAGGDGLWFDYIRVYAPGEQYSDRNLLDSNGVFEDLQIFWENEFSTPPDDLPAGARLIAWASTGTGPVLYWLVEPEAAVDDPYPIYVQNADGDAWERFETTTTDFLRGVQQNTVRSTFFAEGFLERTQTFRTYPA</sequence>
<evidence type="ECO:0000313" key="2">
    <source>
        <dbReference type="Proteomes" id="UP001500843"/>
    </source>
</evidence>
<organism evidence="1 2">
    <name type="scientific">Promicromonospora umidemergens</name>
    <dbReference type="NCBI Taxonomy" id="629679"/>
    <lineage>
        <taxon>Bacteria</taxon>
        <taxon>Bacillati</taxon>
        <taxon>Actinomycetota</taxon>
        <taxon>Actinomycetes</taxon>
        <taxon>Micrococcales</taxon>
        <taxon>Promicromonosporaceae</taxon>
        <taxon>Promicromonospora</taxon>
    </lineage>
</organism>
<dbReference type="EMBL" id="BAABHM010000043">
    <property type="protein sequence ID" value="GAA4726276.1"/>
    <property type="molecule type" value="Genomic_DNA"/>
</dbReference>
<comment type="caution">
    <text evidence="1">The sequence shown here is derived from an EMBL/GenBank/DDBJ whole genome shotgun (WGS) entry which is preliminary data.</text>
</comment>
<protein>
    <recommendedName>
        <fullName evidence="3">SUKH superfamily protein</fullName>
    </recommendedName>
</protein>
<dbReference type="RefSeq" id="WP_253877373.1">
    <property type="nucleotide sequence ID" value="NZ_BAABHM010000043.1"/>
</dbReference>
<dbReference type="InterPro" id="IPR037883">
    <property type="entry name" value="Knr4/Smi1-like_sf"/>
</dbReference>
<proteinExistence type="predicted"/>
<gene>
    <name evidence="1" type="ORF">GCM10023198_59260</name>
</gene>
<evidence type="ECO:0000313" key="1">
    <source>
        <dbReference type="EMBL" id="GAA4726276.1"/>
    </source>
</evidence>
<dbReference type="SUPFAM" id="SSF160631">
    <property type="entry name" value="SMI1/KNR4-like"/>
    <property type="match status" value="1"/>
</dbReference>
<dbReference type="Proteomes" id="UP001500843">
    <property type="component" value="Unassembled WGS sequence"/>
</dbReference>
<keyword evidence="2" id="KW-1185">Reference proteome</keyword>
<name>A0ABP8YC01_9MICO</name>
<accession>A0ABP8YC01</accession>
<evidence type="ECO:0008006" key="3">
    <source>
        <dbReference type="Google" id="ProtNLM"/>
    </source>
</evidence>